<feature type="compositionally biased region" description="Pro residues" evidence="1">
    <location>
        <begin position="86"/>
        <end position="101"/>
    </location>
</feature>
<dbReference type="InterPro" id="IPR019632">
    <property type="entry name" value="DUF2497"/>
</dbReference>
<proteinExistence type="predicted"/>
<dbReference type="RefSeq" id="WP_071000560.1">
    <property type="nucleotide sequence ID" value="NZ_JBEPNV010000001.1"/>
</dbReference>
<feature type="region of interest" description="Disordered" evidence="1">
    <location>
        <begin position="40"/>
        <end position="121"/>
    </location>
</feature>
<protein>
    <submittedName>
        <fullName evidence="2">Cell pole-organizing protein PopZ</fullName>
    </submittedName>
</protein>
<dbReference type="EMBL" id="JBEPNW010000002">
    <property type="protein sequence ID" value="MET3864793.1"/>
    <property type="molecule type" value="Genomic_DNA"/>
</dbReference>
<evidence type="ECO:0000313" key="2">
    <source>
        <dbReference type="EMBL" id="MET3864793.1"/>
    </source>
</evidence>
<accession>A0ABV2NE66</accession>
<gene>
    <name evidence="2" type="ORF">ABIC20_002102</name>
</gene>
<comment type="caution">
    <text evidence="2">The sequence shown here is derived from an EMBL/GenBank/DDBJ whole genome shotgun (WGS) entry which is preliminary data.</text>
</comment>
<dbReference type="Pfam" id="PF10691">
    <property type="entry name" value="DUF2497"/>
    <property type="match status" value="1"/>
</dbReference>
<reference evidence="2 3" key="1">
    <citation type="submission" date="2024-06" db="EMBL/GenBank/DDBJ databases">
        <title>Genomics of switchgrass bacterial isolates.</title>
        <authorList>
            <person name="Shade A."/>
        </authorList>
    </citation>
    <scope>NUCLEOTIDE SEQUENCE [LARGE SCALE GENOMIC DNA]</scope>
    <source>
        <strain evidence="2 3">PvP084</strain>
    </source>
</reference>
<sequence>MEEILASIRRIIADDQAAKPAEVPVTAPEPDDVLDLAEVAEPVTRPRVVEPEPEPEPAPDLLDFDAIDFEDPVTAAPEPEPEPLPEPEPAPEPPPPPPPQPVLQAARAPEPEPEALVSPATDASVSGAFNLLAHTVLTQNARTLEDLVKEMLRPMLKSWLDDNLPAVVERLVRAEIERVSRGR</sequence>
<evidence type="ECO:0000313" key="3">
    <source>
        <dbReference type="Proteomes" id="UP001549119"/>
    </source>
</evidence>
<name>A0ABV2NE66_9HYPH</name>
<keyword evidence="3" id="KW-1185">Reference proteome</keyword>
<evidence type="ECO:0000256" key="1">
    <source>
        <dbReference type="SAM" id="MobiDB-lite"/>
    </source>
</evidence>
<feature type="compositionally biased region" description="Acidic residues" evidence="1">
    <location>
        <begin position="51"/>
        <end position="71"/>
    </location>
</feature>
<dbReference type="Proteomes" id="UP001549119">
    <property type="component" value="Unassembled WGS sequence"/>
</dbReference>
<organism evidence="2 3">
    <name type="scientific">Methylobacterium radiotolerans</name>
    <dbReference type="NCBI Taxonomy" id="31998"/>
    <lineage>
        <taxon>Bacteria</taxon>
        <taxon>Pseudomonadati</taxon>
        <taxon>Pseudomonadota</taxon>
        <taxon>Alphaproteobacteria</taxon>
        <taxon>Hyphomicrobiales</taxon>
        <taxon>Methylobacteriaceae</taxon>
        <taxon>Methylobacterium</taxon>
    </lineage>
</organism>